<organism evidence="3">
    <name type="scientific">marine sediment metagenome</name>
    <dbReference type="NCBI Taxonomy" id="412755"/>
    <lineage>
        <taxon>unclassified sequences</taxon>
        <taxon>metagenomes</taxon>
        <taxon>ecological metagenomes</taxon>
    </lineage>
</organism>
<feature type="domain" description="Glycosyltransferase subfamily 4-like N-terminal" evidence="2">
    <location>
        <begin position="81"/>
        <end position="183"/>
    </location>
</feature>
<feature type="transmembrane region" description="Helical" evidence="1">
    <location>
        <begin position="71"/>
        <end position="89"/>
    </location>
</feature>
<dbReference type="InterPro" id="IPR028098">
    <property type="entry name" value="Glyco_trans_4-like_N"/>
</dbReference>
<proteinExistence type="predicted"/>
<protein>
    <recommendedName>
        <fullName evidence="2">Glycosyltransferase subfamily 4-like N-terminal domain-containing protein</fullName>
    </recommendedName>
</protein>
<dbReference type="Pfam" id="PF13692">
    <property type="entry name" value="Glyco_trans_1_4"/>
    <property type="match status" value="1"/>
</dbReference>
<sequence>MRILRISTRNYPDIGGPAKQAYLLSKYCSENKIKTINIACKSKNNSIFKNKKINDNFEIYYLPFQAPRSNAGLITRIIFFFKFLTYGFLKAIKIRRKFKFDVIHAHSPFPSGLIAYFFSKIFKLPYFYSIHGTDYPYSFLFHLDINLIAYNSKKTILVSRKIENILNKKFTLKNLCWIPNTIESSDHFHVSTKEERKTLIKKLNLDSFLKANDKIILYIGYMIFLQKVSGMIDFLIAFQNFLKNLKEKEEAKKIKLLFVGEGKYADLLKTKIRELKLEENVILLGKRDDIKELLAIADLLTLTSYIEGSPNVILEAMASNVPCLGTNVGEIKNIIGNTGYIVNPGDIGKIEENLLNFFNLSKIQRSELMEKAKKKVIDHFDINVIGKKWIKLYSQ</sequence>
<dbReference type="Pfam" id="PF13439">
    <property type="entry name" value="Glyco_transf_4"/>
    <property type="match status" value="1"/>
</dbReference>
<dbReference type="EMBL" id="LAZR01037060">
    <property type="protein sequence ID" value="KKL23209.1"/>
    <property type="molecule type" value="Genomic_DNA"/>
</dbReference>
<evidence type="ECO:0000256" key="1">
    <source>
        <dbReference type="SAM" id="Phobius"/>
    </source>
</evidence>
<reference evidence="3" key="1">
    <citation type="journal article" date="2015" name="Nature">
        <title>Complex archaea that bridge the gap between prokaryotes and eukaryotes.</title>
        <authorList>
            <person name="Spang A."/>
            <person name="Saw J.H."/>
            <person name="Jorgensen S.L."/>
            <person name="Zaremba-Niedzwiedzka K."/>
            <person name="Martijn J."/>
            <person name="Lind A.E."/>
            <person name="van Eijk R."/>
            <person name="Schleper C."/>
            <person name="Guy L."/>
            <person name="Ettema T.J."/>
        </authorList>
    </citation>
    <scope>NUCLEOTIDE SEQUENCE</scope>
</reference>
<dbReference type="PANTHER" id="PTHR12526">
    <property type="entry name" value="GLYCOSYLTRANSFERASE"/>
    <property type="match status" value="1"/>
</dbReference>
<feature type="transmembrane region" description="Helical" evidence="1">
    <location>
        <begin position="215"/>
        <end position="238"/>
    </location>
</feature>
<gene>
    <name evidence="3" type="ORF">LCGC14_2427680</name>
</gene>
<keyword evidence="1" id="KW-1133">Transmembrane helix</keyword>
<name>A0A0F9BMX1_9ZZZZ</name>
<evidence type="ECO:0000313" key="3">
    <source>
        <dbReference type="EMBL" id="KKL23209.1"/>
    </source>
</evidence>
<evidence type="ECO:0000259" key="2">
    <source>
        <dbReference type="Pfam" id="PF13439"/>
    </source>
</evidence>
<dbReference type="Gene3D" id="3.40.50.2000">
    <property type="entry name" value="Glycogen Phosphorylase B"/>
    <property type="match status" value="2"/>
</dbReference>
<dbReference type="SUPFAM" id="SSF53756">
    <property type="entry name" value="UDP-Glycosyltransferase/glycogen phosphorylase"/>
    <property type="match status" value="1"/>
</dbReference>
<comment type="caution">
    <text evidence="3">The sequence shown here is derived from an EMBL/GenBank/DDBJ whole genome shotgun (WGS) entry which is preliminary data.</text>
</comment>
<keyword evidence="1" id="KW-0472">Membrane</keyword>
<dbReference type="CDD" id="cd03801">
    <property type="entry name" value="GT4_PimA-like"/>
    <property type="match status" value="1"/>
</dbReference>
<accession>A0A0F9BMX1</accession>
<dbReference type="AlphaFoldDB" id="A0A0F9BMX1"/>
<keyword evidence="1" id="KW-0812">Transmembrane</keyword>